<dbReference type="CDD" id="cd09274">
    <property type="entry name" value="RNase_HI_RT_Ty3"/>
    <property type="match status" value="1"/>
</dbReference>
<gene>
    <name evidence="3" type="primary">ABSGL_15217.1 scaffold 16158</name>
</gene>
<dbReference type="CDD" id="cd01647">
    <property type="entry name" value="RT_LTR"/>
    <property type="match status" value="1"/>
</dbReference>
<dbReference type="STRING" id="4829.A0A163KNH0"/>
<organism evidence="3">
    <name type="scientific">Absidia glauca</name>
    <name type="common">Pin mould</name>
    <dbReference type="NCBI Taxonomy" id="4829"/>
    <lineage>
        <taxon>Eukaryota</taxon>
        <taxon>Fungi</taxon>
        <taxon>Fungi incertae sedis</taxon>
        <taxon>Mucoromycota</taxon>
        <taxon>Mucoromycotina</taxon>
        <taxon>Mucoromycetes</taxon>
        <taxon>Mucorales</taxon>
        <taxon>Cunninghamellaceae</taxon>
        <taxon>Absidia</taxon>
    </lineage>
</organism>
<evidence type="ECO:0000259" key="2">
    <source>
        <dbReference type="PROSITE" id="PS50878"/>
    </source>
</evidence>
<dbReference type="InParanoid" id="A0A163KNH0"/>
<dbReference type="AlphaFoldDB" id="A0A163KNH0"/>
<feature type="domain" description="Reverse transcriptase" evidence="2">
    <location>
        <begin position="131"/>
        <end position="317"/>
    </location>
</feature>
<dbReference type="Proteomes" id="UP000078561">
    <property type="component" value="Unassembled WGS sequence"/>
</dbReference>
<dbReference type="InterPro" id="IPR050951">
    <property type="entry name" value="Retrovirus_Pol_polyprotein"/>
</dbReference>
<reference evidence="3" key="1">
    <citation type="submission" date="2016-04" db="EMBL/GenBank/DDBJ databases">
        <authorList>
            <person name="Evans L.H."/>
            <person name="Alamgir A."/>
            <person name="Owens N."/>
            <person name="Weber N.D."/>
            <person name="Virtaneva K."/>
            <person name="Barbian K."/>
            <person name="Babar A."/>
            <person name="Rosenke K."/>
        </authorList>
    </citation>
    <scope>NUCLEOTIDE SEQUENCE [LARGE SCALE GENOMIC DNA]</scope>
    <source>
        <strain evidence="3">CBS 101.48</strain>
    </source>
</reference>
<keyword evidence="4" id="KW-1185">Reference proteome</keyword>
<dbReference type="InterPro" id="IPR000477">
    <property type="entry name" value="RT_dom"/>
</dbReference>
<dbReference type="EMBL" id="LT555125">
    <property type="protein sequence ID" value="SAM09523.1"/>
    <property type="molecule type" value="Genomic_DNA"/>
</dbReference>
<dbReference type="SUPFAM" id="SSF56672">
    <property type="entry name" value="DNA/RNA polymerases"/>
    <property type="match status" value="1"/>
</dbReference>
<dbReference type="GO" id="GO:0003824">
    <property type="term" value="F:catalytic activity"/>
    <property type="evidence" value="ECO:0007669"/>
    <property type="project" value="UniProtKB-KW"/>
</dbReference>
<dbReference type="OrthoDB" id="41323at2759"/>
<evidence type="ECO:0000313" key="4">
    <source>
        <dbReference type="Proteomes" id="UP000078561"/>
    </source>
</evidence>
<dbReference type="InterPro" id="IPR041577">
    <property type="entry name" value="RT_RNaseH_2"/>
</dbReference>
<dbReference type="InterPro" id="IPR043502">
    <property type="entry name" value="DNA/RNA_pol_sf"/>
</dbReference>
<dbReference type="PANTHER" id="PTHR37984">
    <property type="entry name" value="PROTEIN CBG26694"/>
    <property type="match status" value="1"/>
</dbReference>
<dbReference type="Pfam" id="PF17919">
    <property type="entry name" value="RT_RNaseH_2"/>
    <property type="match status" value="1"/>
</dbReference>
<sequence>VTLDVMDLAAEREMSIGTDLMRMFGIGYTGLAVSWTSPVKAEDESPFKDVVVPNEDPYGSDAQQSRFLARIQTAIDRNQAIDKHSLCTHPDAVVRLDTPPDAAGFRVQYKVPETLIPKVRETVERWLEDGVIERVLSNADNRWNSPLTLAPKKDSTGKYTDKRPCLDPRHINKYLKEDRFPLPNINDIFKKFAEAEMYTTLDLTNAFHRFPILPEHRHKTTFTDPDGRQFMFIGCPFGLKPISSKFQRVMTTLFTQPPFQTFVATFVDDIVIYSKDFEEHTHHTQLVIDELTRYNLILNPKKCHFAQKTIYLLGFCVSAKGKSFLDPRKVTNAQEWPIPTTGKDIQQFLGLVNYFHQYLPKAPLLAEPVNALRNHQGRLGNLWTDAHTTSFNKIKESLVLAPYLFSPRPDLPFHVATDASDVGIGAVLYQIDTDGTILHNGFMARALSKSERNYQITKKELLAIIFALNKFHQHLWGRHFTLYTDHKALVYIHSQRVLYHVQYPTVI</sequence>
<proteinExistence type="predicted"/>
<feature type="non-terminal residue" evidence="3">
    <location>
        <position position="1"/>
    </location>
</feature>
<protein>
    <recommendedName>
        <fullName evidence="2">Reverse transcriptase domain-containing protein</fullName>
    </recommendedName>
</protein>
<evidence type="ECO:0000256" key="1">
    <source>
        <dbReference type="ARBA" id="ARBA00023268"/>
    </source>
</evidence>
<keyword evidence="1" id="KW-0511">Multifunctional enzyme</keyword>
<dbReference type="FunFam" id="3.10.20.370:FF:000001">
    <property type="entry name" value="Retrovirus-related Pol polyprotein from transposon 17.6-like protein"/>
    <property type="match status" value="1"/>
</dbReference>
<dbReference type="Pfam" id="PF00078">
    <property type="entry name" value="RVT_1"/>
    <property type="match status" value="1"/>
</dbReference>
<accession>A0A163KNH0</accession>
<dbReference type="PANTHER" id="PTHR37984:SF5">
    <property type="entry name" value="PROTEIN NYNRIN-LIKE"/>
    <property type="match status" value="1"/>
</dbReference>
<dbReference type="Gene3D" id="3.30.70.270">
    <property type="match status" value="2"/>
</dbReference>
<dbReference type="PROSITE" id="PS50878">
    <property type="entry name" value="RT_POL"/>
    <property type="match status" value="1"/>
</dbReference>
<dbReference type="OMA" id="YATHHEY"/>
<dbReference type="Gene3D" id="3.10.10.10">
    <property type="entry name" value="HIV Type 1 Reverse Transcriptase, subunit A, domain 1"/>
    <property type="match status" value="1"/>
</dbReference>
<name>A0A163KNH0_ABSGL</name>
<dbReference type="InterPro" id="IPR043128">
    <property type="entry name" value="Rev_trsase/Diguanyl_cyclase"/>
</dbReference>
<evidence type="ECO:0000313" key="3">
    <source>
        <dbReference type="EMBL" id="SAM09523.1"/>
    </source>
</evidence>